<keyword evidence="6" id="KW-1185">Reference proteome</keyword>
<reference evidence="5 6" key="1">
    <citation type="submission" date="2020-03" db="EMBL/GenBank/DDBJ databases">
        <title>Draft Genome Sequence of Cudoniella acicularis.</title>
        <authorList>
            <person name="Buettner E."/>
            <person name="Kellner H."/>
        </authorList>
    </citation>
    <scope>NUCLEOTIDE SEQUENCE [LARGE SCALE GENOMIC DNA]</scope>
    <source>
        <strain evidence="5 6">DSM 108380</strain>
    </source>
</reference>
<dbReference type="Gene3D" id="3.40.50.850">
    <property type="entry name" value="Isochorismatase-like"/>
    <property type="match status" value="1"/>
</dbReference>
<dbReference type="InterPro" id="IPR000868">
    <property type="entry name" value="Isochorismatase-like_dom"/>
</dbReference>
<dbReference type="SUPFAM" id="SSF52499">
    <property type="entry name" value="Isochorismatase-like hydrolases"/>
    <property type="match status" value="1"/>
</dbReference>
<evidence type="ECO:0000313" key="5">
    <source>
        <dbReference type="EMBL" id="KAF4626019.1"/>
    </source>
</evidence>
<evidence type="ECO:0000256" key="1">
    <source>
        <dbReference type="ARBA" id="ARBA00006336"/>
    </source>
</evidence>
<evidence type="ECO:0000256" key="3">
    <source>
        <dbReference type="SAM" id="SignalP"/>
    </source>
</evidence>
<dbReference type="GO" id="GO:0016787">
    <property type="term" value="F:hydrolase activity"/>
    <property type="evidence" value="ECO:0007669"/>
    <property type="project" value="UniProtKB-KW"/>
</dbReference>
<dbReference type="InterPro" id="IPR050272">
    <property type="entry name" value="Isochorismatase-like_hydrls"/>
</dbReference>
<proteinExistence type="inferred from homology"/>
<name>A0A8H4RC44_9HELO</name>
<gene>
    <name evidence="5" type="ORF">G7Y89_g12146</name>
</gene>
<feature type="signal peptide" evidence="3">
    <location>
        <begin position="1"/>
        <end position="20"/>
    </location>
</feature>
<dbReference type="Pfam" id="PF00857">
    <property type="entry name" value="Isochorismatase"/>
    <property type="match status" value="1"/>
</dbReference>
<organism evidence="5 6">
    <name type="scientific">Cudoniella acicularis</name>
    <dbReference type="NCBI Taxonomy" id="354080"/>
    <lineage>
        <taxon>Eukaryota</taxon>
        <taxon>Fungi</taxon>
        <taxon>Dikarya</taxon>
        <taxon>Ascomycota</taxon>
        <taxon>Pezizomycotina</taxon>
        <taxon>Leotiomycetes</taxon>
        <taxon>Helotiales</taxon>
        <taxon>Tricladiaceae</taxon>
        <taxon>Cudoniella</taxon>
    </lineage>
</organism>
<accession>A0A8H4RC44</accession>
<feature type="chain" id="PRO_5034008807" description="Isochorismatase-like domain-containing protein" evidence="3">
    <location>
        <begin position="21"/>
        <end position="179"/>
    </location>
</feature>
<evidence type="ECO:0000313" key="6">
    <source>
        <dbReference type="Proteomes" id="UP000566819"/>
    </source>
</evidence>
<dbReference type="AlphaFoldDB" id="A0A8H4RC44"/>
<evidence type="ECO:0000256" key="2">
    <source>
        <dbReference type="ARBA" id="ARBA00022801"/>
    </source>
</evidence>
<protein>
    <recommendedName>
        <fullName evidence="4">Isochorismatase-like domain-containing protein</fullName>
    </recommendedName>
</protein>
<dbReference type="PANTHER" id="PTHR43540">
    <property type="entry name" value="PEROXYUREIDOACRYLATE/UREIDOACRYLATE AMIDOHYDROLASE-RELATED"/>
    <property type="match status" value="1"/>
</dbReference>
<dbReference type="OrthoDB" id="1739143at2759"/>
<evidence type="ECO:0000259" key="4">
    <source>
        <dbReference type="Pfam" id="PF00857"/>
    </source>
</evidence>
<feature type="domain" description="Isochorismatase-like" evidence="4">
    <location>
        <begin position="21"/>
        <end position="169"/>
    </location>
</feature>
<sequence>MLTPAMIALILIENVSASLATKLYARSRPRGIQVIHCLVDTNAIPPPTCKDTDRLVSVVGARKSSGGEEPAELLEGGGDDDVTFTKRPGYASALKSPSLNDFLQTKDIKSLILTGLSMSVCVLRITITASDEKYVVTVISDGCADPAEGVHDIIVGKVLNNRGYVATAAEFQEGFANEK</sequence>
<comment type="caution">
    <text evidence="5">The sequence shown here is derived from an EMBL/GenBank/DDBJ whole genome shotgun (WGS) entry which is preliminary data.</text>
</comment>
<keyword evidence="3" id="KW-0732">Signal</keyword>
<keyword evidence="2" id="KW-0378">Hydrolase</keyword>
<dbReference type="Proteomes" id="UP000566819">
    <property type="component" value="Unassembled WGS sequence"/>
</dbReference>
<comment type="similarity">
    <text evidence="1">Belongs to the isochorismatase family.</text>
</comment>
<dbReference type="EMBL" id="JAAMPI010001244">
    <property type="protein sequence ID" value="KAF4626019.1"/>
    <property type="molecule type" value="Genomic_DNA"/>
</dbReference>
<dbReference type="InterPro" id="IPR036380">
    <property type="entry name" value="Isochorismatase-like_sf"/>
</dbReference>